<feature type="domain" description="ABC transporter" evidence="6">
    <location>
        <begin position="4"/>
        <end position="238"/>
    </location>
</feature>
<sequence length="500" mass="54373">MAYLEAKGLGRDFPGVTALDGVELSIELGRTHILAGENGAGKSTLVKILTGTDHASRGTISIDGRDPSAHPELFRNIAYVPQELSLFPDVSVAENLFMPFDRTGHGGLVNRRRMQAEAQEYLDRFGIEARPSDLVRHISVPDQQLLQIARASTNRDMKVLILDEPTSALTAREVDRVFRVIRGFLDRDHAIVFISHKMDEVFAIGDDYTVLRNGKKVDAGRIADIDEPGLIRAMSGRDVAIDEHFRPGCPVAEPIMQVESLSGTMFDNISFTLRRGEILGFAGLVGAGRSELMQTIFGFRKATGGRVTVEGQHWRLNDTAASVAGGMLYLSEERKHHGIFPLLSLRENIGISVLSLTSGAFGIDAGKERGLVGRIIADYGIRAAGQGQRMATLSGGNQQKAIIGRAMATTPRVLIFDEPTKGIDIRTKAEIYRIMKSLAEEGVGIILISSEMTELRRCASRIVTMHGGRITGDFDAAATDTETLVGAIFATDLQEPAHVV</sequence>
<dbReference type="InterPro" id="IPR003439">
    <property type="entry name" value="ABC_transporter-like_ATP-bd"/>
</dbReference>
<keyword evidence="5 7" id="KW-0067">ATP-binding</keyword>
<dbReference type="PANTHER" id="PTHR43790:SF9">
    <property type="entry name" value="GALACTOFURANOSE TRANSPORTER ATP-BINDING PROTEIN YTFR"/>
    <property type="match status" value="1"/>
</dbReference>
<evidence type="ECO:0000313" key="8">
    <source>
        <dbReference type="Proteomes" id="UP001595557"/>
    </source>
</evidence>
<comment type="caution">
    <text evidence="7">The sequence shown here is derived from an EMBL/GenBank/DDBJ whole genome shotgun (WGS) entry which is preliminary data.</text>
</comment>
<dbReference type="SUPFAM" id="SSF52540">
    <property type="entry name" value="P-loop containing nucleoside triphosphate hydrolases"/>
    <property type="match status" value="2"/>
</dbReference>
<evidence type="ECO:0000256" key="3">
    <source>
        <dbReference type="ARBA" id="ARBA00022737"/>
    </source>
</evidence>
<dbReference type="Pfam" id="PF00005">
    <property type="entry name" value="ABC_tran"/>
    <property type="match status" value="2"/>
</dbReference>
<dbReference type="InterPro" id="IPR003593">
    <property type="entry name" value="AAA+_ATPase"/>
</dbReference>
<dbReference type="SMART" id="SM00382">
    <property type="entry name" value="AAA"/>
    <property type="match status" value="2"/>
</dbReference>
<keyword evidence="2" id="KW-0762">Sugar transport</keyword>
<keyword evidence="3" id="KW-0677">Repeat</keyword>
<evidence type="ECO:0000313" key="7">
    <source>
        <dbReference type="EMBL" id="MFC3167031.1"/>
    </source>
</evidence>
<keyword evidence="8" id="KW-1185">Reference proteome</keyword>
<evidence type="ECO:0000256" key="2">
    <source>
        <dbReference type="ARBA" id="ARBA00022597"/>
    </source>
</evidence>
<dbReference type="EMBL" id="JBHRTE010000011">
    <property type="protein sequence ID" value="MFC3167031.1"/>
    <property type="molecule type" value="Genomic_DNA"/>
</dbReference>
<dbReference type="CDD" id="cd03216">
    <property type="entry name" value="ABC_Carb_Monos_I"/>
    <property type="match status" value="1"/>
</dbReference>
<dbReference type="PROSITE" id="PS00211">
    <property type="entry name" value="ABC_TRANSPORTER_1"/>
    <property type="match status" value="1"/>
</dbReference>
<evidence type="ECO:0000256" key="4">
    <source>
        <dbReference type="ARBA" id="ARBA00022741"/>
    </source>
</evidence>
<gene>
    <name evidence="7" type="ORF">ACFOD7_03110</name>
</gene>
<keyword evidence="1" id="KW-0813">Transport</keyword>
<keyword evidence="4" id="KW-0547">Nucleotide-binding</keyword>
<dbReference type="Proteomes" id="UP001595557">
    <property type="component" value="Unassembled WGS sequence"/>
</dbReference>
<dbReference type="CDD" id="cd03215">
    <property type="entry name" value="ABC_Carb_Monos_II"/>
    <property type="match status" value="1"/>
</dbReference>
<feature type="domain" description="ABC transporter" evidence="6">
    <location>
        <begin position="250"/>
        <end position="492"/>
    </location>
</feature>
<dbReference type="PROSITE" id="PS50893">
    <property type="entry name" value="ABC_TRANSPORTER_2"/>
    <property type="match status" value="2"/>
</dbReference>
<dbReference type="GO" id="GO:0005524">
    <property type="term" value="F:ATP binding"/>
    <property type="evidence" value="ECO:0007669"/>
    <property type="project" value="UniProtKB-KW"/>
</dbReference>
<name>A0ABV7IG09_9RHOB</name>
<dbReference type="InterPro" id="IPR017871">
    <property type="entry name" value="ABC_transporter-like_CS"/>
</dbReference>
<reference evidence="8" key="1">
    <citation type="journal article" date="2019" name="Int. J. Syst. Evol. Microbiol.">
        <title>The Global Catalogue of Microorganisms (GCM) 10K type strain sequencing project: providing services to taxonomists for standard genome sequencing and annotation.</title>
        <authorList>
            <consortium name="The Broad Institute Genomics Platform"/>
            <consortium name="The Broad Institute Genome Sequencing Center for Infectious Disease"/>
            <person name="Wu L."/>
            <person name="Ma J."/>
        </authorList>
    </citation>
    <scope>NUCLEOTIDE SEQUENCE [LARGE SCALE GENOMIC DNA]</scope>
    <source>
        <strain evidence="8">KCTC 52239</strain>
    </source>
</reference>
<dbReference type="PANTHER" id="PTHR43790">
    <property type="entry name" value="CARBOHYDRATE TRANSPORT ATP-BINDING PROTEIN MG119-RELATED"/>
    <property type="match status" value="1"/>
</dbReference>
<evidence type="ECO:0000256" key="1">
    <source>
        <dbReference type="ARBA" id="ARBA00022448"/>
    </source>
</evidence>
<dbReference type="InterPro" id="IPR050107">
    <property type="entry name" value="ABC_carbohydrate_import_ATPase"/>
</dbReference>
<organism evidence="7 8">
    <name type="scientific">Paracoccus fontiphilus</name>
    <dbReference type="NCBI Taxonomy" id="1815556"/>
    <lineage>
        <taxon>Bacteria</taxon>
        <taxon>Pseudomonadati</taxon>
        <taxon>Pseudomonadota</taxon>
        <taxon>Alphaproteobacteria</taxon>
        <taxon>Rhodobacterales</taxon>
        <taxon>Paracoccaceae</taxon>
        <taxon>Paracoccus</taxon>
    </lineage>
</organism>
<evidence type="ECO:0000259" key="6">
    <source>
        <dbReference type="PROSITE" id="PS50893"/>
    </source>
</evidence>
<protein>
    <submittedName>
        <fullName evidence="7">Sugar ABC transporter ATP-binding protein</fullName>
    </submittedName>
</protein>
<evidence type="ECO:0000256" key="5">
    <source>
        <dbReference type="ARBA" id="ARBA00022840"/>
    </source>
</evidence>
<dbReference type="InterPro" id="IPR027417">
    <property type="entry name" value="P-loop_NTPase"/>
</dbReference>
<dbReference type="Gene3D" id="3.40.50.300">
    <property type="entry name" value="P-loop containing nucleotide triphosphate hydrolases"/>
    <property type="match status" value="2"/>
</dbReference>
<accession>A0ABV7IG09</accession>
<proteinExistence type="predicted"/>
<dbReference type="RefSeq" id="WP_207472147.1">
    <property type="nucleotide sequence ID" value="NZ_JAFNAW010000122.1"/>
</dbReference>